<dbReference type="RefSeq" id="WP_379088802.1">
    <property type="nucleotide sequence ID" value="NZ_JBHTJO010000001.1"/>
</dbReference>
<keyword evidence="2" id="KW-1185">Reference proteome</keyword>
<gene>
    <name evidence="1" type="ORF">ACFQ2F_08960</name>
</gene>
<name>A0ABW3JCT2_9HYPH</name>
<evidence type="ECO:0000313" key="2">
    <source>
        <dbReference type="Proteomes" id="UP001597102"/>
    </source>
</evidence>
<organism evidence="1 2">
    <name type="scientific">Methyloligella solikamskensis</name>
    <dbReference type="NCBI Taxonomy" id="1177756"/>
    <lineage>
        <taxon>Bacteria</taxon>
        <taxon>Pseudomonadati</taxon>
        <taxon>Pseudomonadota</taxon>
        <taxon>Alphaproteobacteria</taxon>
        <taxon>Hyphomicrobiales</taxon>
        <taxon>Hyphomicrobiaceae</taxon>
        <taxon>Methyloligella</taxon>
    </lineage>
</organism>
<proteinExistence type="predicted"/>
<reference evidence="2" key="1">
    <citation type="journal article" date="2019" name="Int. J. Syst. Evol. Microbiol.">
        <title>The Global Catalogue of Microorganisms (GCM) 10K type strain sequencing project: providing services to taxonomists for standard genome sequencing and annotation.</title>
        <authorList>
            <consortium name="The Broad Institute Genomics Platform"/>
            <consortium name="The Broad Institute Genome Sequencing Center for Infectious Disease"/>
            <person name="Wu L."/>
            <person name="Ma J."/>
        </authorList>
    </citation>
    <scope>NUCLEOTIDE SEQUENCE [LARGE SCALE GENOMIC DNA]</scope>
    <source>
        <strain evidence="2">CCUG 61697</strain>
    </source>
</reference>
<comment type="caution">
    <text evidence="1">The sequence shown here is derived from an EMBL/GenBank/DDBJ whole genome shotgun (WGS) entry which is preliminary data.</text>
</comment>
<sequence length="332" mass="37702">MVAMEHDLIITNGDQAGELLRSTIAGAEVLPWRDVLHEGPVPFTEDREELDAIRADYLASRGWATPQQLKNDFEARNRGLMVSEVFDRVALWFEHDLYDQLQLLQILDWFDAHPREPGKLLLVQSSEFISHMTAEDLPDLRASEQPVTEEQLALGARGWAAFRSDTPEEWAALLDSADTSLPYLRPAVLRMLEELPGRDGLTRTERQMLQPLYFTELNPPQMFAFSQRQEEAMFMGDWSFWAVLDGLSLCETPLVEGLQNMFFNPNDAAGTQTYLKSSVGLSEFGKAVVAGGVDRYSENSIDRWWGGTHLTDDNLWRWDQEAQELIPPGTLD</sequence>
<evidence type="ECO:0000313" key="1">
    <source>
        <dbReference type="EMBL" id="MFD0987227.1"/>
    </source>
</evidence>
<protein>
    <submittedName>
        <fullName evidence="1">DUF1835 domain-containing protein</fullName>
    </submittedName>
</protein>
<dbReference type="Proteomes" id="UP001597102">
    <property type="component" value="Unassembled WGS sequence"/>
</dbReference>
<dbReference type="EMBL" id="JBHTJO010000001">
    <property type="protein sequence ID" value="MFD0987227.1"/>
    <property type="molecule type" value="Genomic_DNA"/>
</dbReference>
<accession>A0ABW3JCT2</accession>